<dbReference type="GO" id="GO:0016977">
    <property type="term" value="F:chitosanase activity"/>
    <property type="evidence" value="ECO:0007669"/>
    <property type="project" value="UniProtKB-EC"/>
</dbReference>
<protein>
    <submittedName>
        <fullName evidence="2">Chitosanase</fullName>
        <ecNumber evidence="2">3.2.1.132</ecNumber>
    </submittedName>
</protein>
<reference evidence="2" key="1">
    <citation type="submission" date="2018-06" db="EMBL/GenBank/DDBJ databases">
        <authorList>
            <person name="Zhirakovskaya E."/>
        </authorList>
    </citation>
    <scope>NUCLEOTIDE SEQUENCE</scope>
</reference>
<dbReference type="AlphaFoldDB" id="A0A3B0YQV3"/>
<dbReference type="SUPFAM" id="SSF53955">
    <property type="entry name" value="Lysozyme-like"/>
    <property type="match status" value="1"/>
</dbReference>
<accession>A0A3B0YQV3</accession>
<dbReference type="EMBL" id="UOFK01000359">
    <property type="protein sequence ID" value="VAW83285.1"/>
    <property type="molecule type" value="Genomic_DNA"/>
</dbReference>
<evidence type="ECO:0000259" key="1">
    <source>
        <dbReference type="Pfam" id="PF01471"/>
    </source>
</evidence>
<dbReference type="Gene3D" id="1.10.101.10">
    <property type="entry name" value="PGBD-like superfamily/PGBD"/>
    <property type="match status" value="1"/>
</dbReference>
<organism evidence="2">
    <name type="scientific">hydrothermal vent metagenome</name>
    <dbReference type="NCBI Taxonomy" id="652676"/>
    <lineage>
        <taxon>unclassified sequences</taxon>
        <taxon>metagenomes</taxon>
        <taxon>ecological metagenomes</taxon>
    </lineage>
</organism>
<proteinExistence type="predicted"/>
<keyword evidence="2" id="KW-0326">Glycosidase</keyword>
<gene>
    <name evidence="2" type="ORF">MNBD_GAMMA13-86</name>
</gene>
<keyword evidence="2" id="KW-0378">Hydrolase</keyword>
<feature type="domain" description="Peptidoglycan binding-like" evidence="1">
    <location>
        <begin position="253"/>
        <end position="308"/>
    </location>
</feature>
<dbReference type="Pfam" id="PF01471">
    <property type="entry name" value="PG_binding_1"/>
    <property type="match status" value="1"/>
</dbReference>
<dbReference type="GO" id="GO:0005576">
    <property type="term" value="C:extracellular region"/>
    <property type="evidence" value="ECO:0007669"/>
    <property type="project" value="InterPro"/>
</dbReference>
<dbReference type="Gene3D" id="1.20.141.10">
    <property type="entry name" value="Chitosanase, subunit A, domain 1"/>
    <property type="match status" value="1"/>
</dbReference>
<dbReference type="InterPro" id="IPR036366">
    <property type="entry name" value="PGBDSf"/>
</dbReference>
<sequence>MLNETKKRTAQAIVNIFETGSARGEYGQVTLFAGDSGHLTYGRAQTTLASGNLFLLIKAYVASPGAKLAEKFTPYLADLQNRDVSLDLDRSLQELLRQAGDDPTMQITQDAFFDRVYWAPAVTSAEYIGVALPLSVAVVYDSRIHGSWHRVRNQTIDQYGSVEKIGEEQWIADYILERGDWLANHSNRLLQRTVYRMQAFTQLIEQNAWQLPLPLDVRGVTIDASVLFDDPPMRVSADETFNRLLSLKETYMRGDDIEELQRVLAEPGFSMEVDGIFGPATDKAVRAFQESRGLATDGIVGEATRSALEKPEGRA</sequence>
<dbReference type="InterPro" id="IPR023346">
    <property type="entry name" value="Lysozyme-like_dom_sf"/>
</dbReference>
<name>A0A3B0YQV3_9ZZZZ</name>
<dbReference type="InterPro" id="IPR002477">
    <property type="entry name" value="Peptidoglycan-bd-like"/>
</dbReference>
<dbReference type="EC" id="3.2.1.132" evidence="2"/>
<dbReference type="SUPFAM" id="SSF47090">
    <property type="entry name" value="PGBD-like"/>
    <property type="match status" value="1"/>
</dbReference>
<dbReference type="InterPro" id="IPR000400">
    <property type="entry name" value="Glyco_hydro_46"/>
</dbReference>
<dbReference type="GO" id="GO:0005975">
    <property type="term" value="P:carbohydrate metabolic process"/>
    <property type="evidence" value="ECO:0007669"/>
    <property type="project" value="InterPro"/>
</dbReference>
<dbReference type="Pfam" id="PF01374">
    <property type="entry name" value="Glyco_hydro_46"/>
    <property type="match status" value="1"/>
</dbReference>
<dbReference type="InterPro" id="IPR036365">
    <property type="entry name" value="PGBD-like_sf"/>
</dbReference>
<evidence type="ECO:0000313" key="2">
    <source>
        <dbReference type="EMBL" id="VAW83285.1"/>
    </source>
</evidence>